<feature type="transmembrane region" description="Helical" evidence="4">
    <location>
        <begin position="353"/>
        <end position="375"/>
    </location>
</feature>
<dbReference type="InterPro" id="IPR020846">
    <property type="entry name" value="MFS_dom"/>
</dbReference>
<dbReference type="PANTHER" id="PTHR23537:SF1">
    <property type="entry name" value="SUGAR TRANSPORTER"/>
    <property type="match status" value="1"/>
</dbReference>
<feature type="transmembrane region" description="Helical" evidence="4">
    <location>
        <begin position="53"/>
        <end position="78"/>
    </location>
</feature>
<evidence type="ECO:0000259" key="5">
    <source>
        <dbReference type="PROSITE" id="PS50850"/>
    </source>
</evidence>
<feature type="transmembrane region" description="Helical" evidence="4">
    <location>
        <begin position="296"/>
        <end position="313"/>
    </location>
</feature>
<dbReference type="EMBL" id="VJND01000005">
    <property type="protein sequence ID" value="TSE25852.1"/>
    <property type="molecule type" value="Genomic_DNA"/>
</dbReference>
<feature type="transmembrane region" description="Helical" evidence="4">
    <location>
        <begin position="179"/>
        <end position="197"/>
    </location>
</feature>
<keyword evidence="3 4" id="KW-0472">Membrane</keyword>
<gene>
    <name evidence="6" type="ORF">Tsedi_01076</name>
</gene>
<comment type="caution">
    <text evidence="6">The sequence shown here is derived from an EMBL/GenBank/DDBJ whole genome shotgun (WGS) entry which is preliminary data.</text>
</comment>
<evidence type="ECO:0000256" key="1">
    <source>
        <dbReference type="ARBA" id="ARBA00022692"/>
    </source>
</evidence>
<feature type="transmembrane region" description="Helical" evidence="4">
    <location>
        <begin position="145"/>
        <end position="173"/>
    </location>
</feature>
<reference evidence="6 7" key="1">
    <citation type="submission" date="2019-07" db="EMBL/GenBank/DDBJ databases">
        <title>Tepidimonas sediminis YIM 72259 draft genome.</title>
        <authorList>
            <person name="Da Costa M.S."/>
            <person name="Froufe H.J.C."/>
            <person name="Egas C."/>
            <person name="Albuquerque L."/>
        </authorList>
    </citation>
    <scope>NUCLEOTIDE SEQUENCE [LARGE SCALE GENOMIC DNA]</scope>
    <source>
        <strain evidence="6 7">YIM 72259</strain>
    </source>
</reference>
<evidence type="ECO:0000313" key="6">
    <source>
        <dbReference type="EMBL" id="TSE25852.1"/>
    </source>
</evidence>
<evidence type="ECO:0000256" key="4">
    <source>
        <dbReference type="SAM" id="Phobius"/>
    </source>
</evidence>
<organism evidence="6 7">
    <name type="scientific">Tepidimonas sediminis</name>
    <dbReference type="NCBI Taxonomy" id="2588941"/>
    <lineage>
        <taxon>Bacteria</taxon>
        <taxon>Pseudomonadati</taxon>
        <taxon>Pseudomonadota</taxon>
        <taxon>Betaproteobacteria</taxon>
        <taxon>Burkholderiales</taxon>
        <taxon>Tepidimonas</taxon>
    </lineage>
</organism>
<evidence type="ECO:0000256" key="3">
    <source>
        <dbReference type="ARBA" id="ARBA00023136"/>
    </source>
</evidence>
<dbReference type="OrthoDB" id="8747367at2"/>
<feature type="transmembrane region" description="Helical" evidence="4">
    <location>
        <begin position="234"/>
        <end position="255"/>
    </location>
</feature>
<dbReference type="GO" id="GO:0005886">
    <property type="term" value="C:plasma membrane"/>
    <property type="evidence" value="ECO:0007669"/>
    <property type="project" value="TreeGrafter"/>
</dbReference>
<dbReference type="GO" id="GO:0022857">
    <property type="term" value="F:transmembrane transporter activity"/>
    <property type="evidence" value="ECO:0007669"/>
    <property type="project" value="InterPro"/>
</dbReference>
<feature type="transmembrane region" description="Helical" evidence="4">
    <location>
        <begin position="319"/>
        <end position="341"/>
    </location>
</feature>
<keyword evidence="7" id="KW-1185">Reference proteome</keyword>
<feature type="transmembrane region" description="Helical" evidence="4">
    <location>
        <begin position="111"/>
        <end position="133"/>
    </location>
</feature>
<feature type="transmembrane region" description="Helical" evidence="4">
    <location>
        <begin position="381"/>
        <end position="401"/>
    </location>
</feature>
<name>A0A554WQI8_9BURK</name>
<keyword evidence="1 4" id="KW-0812">Transmembrane</keyword>
<dbReference type="SUPFAM" id="SSF103473">
    <property type="entry name" value="MFS general substrate transporter"/>
    <property type="match status" value="1"/>
</dbReference>
<feature type="transmembrane region" description="Helical" evidence="4">
    <location>
        <begin position="85"/>
        <end position="105"/>
    </location>
</feature>
<dbReference type="InterPro" id="IPR010645">
    <property type="entry name" value="MFS_4"/>
</dbReference>
<sequence>MSPHAQGSASPPLARGVSLALGLSLAAAVSLGITRFAYGLLLPAMRADLGWSYLLAGAMNTANAVGYLLGALSVPVLLRRLGAPAVLRGGTALAAAFMAGSGFVTDEAALLLQRLLAGVASAWVFVAGGLLAARLGPTWPRHAGLLLGLYYGGVGLGITVSALAVPPLLAWAVDRPHGWAWAWWALAAVCALAWVGLQATVRALPPAGAAEGTPAPAGSAAAPPRLLRVFAPALLGYALFGVGYIGYMTFVIALLRDRGVADGDVTLFYALLGLAVMASARLWSGLLDRHRDGQPLARLNALLGLATLLPAVTHAWPALLASGLLFGAVFLSVVASTTALVRHNLPPALWARGISLFTIVFAFGQIVGPAAVGWIGDGPGGLERGLLGSAAALWIGAAAAWRQRALPLQRQCGNG</sequence>
<evidence type="ECO:0000313" key="7">
    <source>
        <dbReference type="Proteomes" id="UP000320225"/>
    </source>
</evidence>
<dbReference type="InterPro" id="IPR036259">
    <property type="entry name" value="MFS_trans_sf"/>
</dbReference>
<feature type="transmembrane region" description="Helical" evidence="4">
    <location>
        <begin position="12"/>
        <end position="33"/>
    </location>
</feature>
<proteinExistence type="predicted"/>
<dbReference type="AlphaFoldDB" id="A0A554WQI8"/>
<accession>A0A554WQI8</accession>
<evidence type="ECO:0000256" key="2">
    <source>
        <dbReference type="ARBA" id="ARBA00022989"/>
    </source>
</evidence>
<dbReference type="Proteomes" id="UP000320225">
    <property type="component" value="Unassembled WGS sequence"/>
</dbReference>
<dbReference type="PROSITE" id="PS50850">
    <property type="entry name" value="MFS"/>
    <property type="match status" value="1"/>
</dbReference>
<dbReference type="Pfam" id="PF06779">
    <property type="entry name" value="MFS_4"/>
    <property type="match status" value="1"/>
</dbReference>
<keyword evidence="2 4" id="KW-1133">Transmembrane helix</keyword>
<feature type="domain" description="Major facilitator superfamily (MFS) profile" evidence="5">
    <location>
        <begin position="20"/>
        <end position="415"/>
    </location>
</feature>
<feature type="transmembrane region" description="Helical" evidence="4">
    <location>
        <begin position="267"/>
        <end position="284"/>
    </location>
</feature>
<protein>
    <submittedName>
        <fullName evidence="6">D-galactonate transporter</fullName>
    </submittedName>
</protein>
<dbReference type="RefSeq" id="WP_143894410.1">
    <property type="nucleotide sequence ID" value="NZ_VJND01000005.1"/>
</dbReference>
<dbReference type="PANTHER" id="PTHR23537">
    <property type="match status" value="1"/>
</dbReference>
<dbReference type="Gene3D" id="1.20.1250.20">
    <property type="entry name" value="MFS general substrate transporter like domains"/>
    <property type="match status" value="2"/>
</dbReference>